<gene>
    <name evidence="1" type="ORF">Glove_420g56</name>
</gene>
<evidence type="ECO:0000313" key="2">
    <source>
        <dbReference type="Proteomes" id="UP000266861"/>
    </source>
</evidence>
<dbReference type="Proteomes" id="UP000266861">
    <property type="component" value="Unassembled WGS sequence"/>
</dbReference>
<protein>
    <submittedName>
        <fullName evidence="1">Uncharacterized protein</fullName>
    </submittedName>
</protein>
<comment type="caution">
    <text evidence="1">The sequence shown here is derived from an EMBL/GenBank/DDBJ whole genome shotgun (WGS) entry which is preliminary data.</text>
</comment>
<reference evidence="1 2" key="1">
    <citation type="submission" date="2018-08" db="EMBL/GenBank/DDBJ databases">
        <title>Genome and evolution of the arbuscular mycorrhizal fungus Diversispora epigaea (formerly Glomus versiforme) and its bacterial endosymbionts.</title>
        <authorList>
            <person name="Sun X."/>
            <person name="Fei Z."/>
            <person name="Harrison M."/>
        </authorList>
    </citation>
    <scope>NUCLEOTIDE SEQUENCE [LARGE SCALE GENOMIC DNA]</scope>
    <source>
        <strain evidence="1 2">IT104</strain>
    </source>
</reference>
<organism evidence="1 2">
    <name type="scientific">Diversispora epigaea</name>
    <dbReference type="NCBI Taxonomy" id="1348612"/>
    <lineage>
        <taxon>Eukaryota</taxon>
        <taxon>Fungi</taxon>
        <taxon>Fungi incertae sedis</taxon>
        <taxon>Mucoromycota</taxon>
        <taxon>Glomeromycotina</taxon>
        <taxon>Glomeromycetes</taxon>
        <taxon>Diversisporales</taxon>
        <taxon>Diversisporaceae</taxon>
        <taxon>Diversispora</taxon>
    </lineage>
</organism>
<accession>A0A397H1A9</accession>
<sequence>MTLHDKDHYILHKKSTNMRKLVNILGSKNTDDARIPNTLCITLGHLVKNRLTTKLPRRELQLSIACIDINKYPVNYKAQKPSSIINHFFIEILNRWALWLVEMRNIFGCRN</sequence>
<name>A0A397H1A9_9GLOM</name>
<dbReference type="AlphaFoldDB" id="A0A397H1A9"/>
<proteinExistence type="predicted"/>
<evidence type="ECO:0000313" key="1">
    <source>
        <dbReference type="EMBL" id="RHZ55143.1"/>
    </source>
</evidence>
<dbReference type="EMBL" id="PQFF01000372">
    <property type="protein sequence ID" value="RHZ55143.1"/>
    <property type="molecule type" value="Genomic_DNA"/>
</dbReference>
<keyword evidence="2" id="KW-1185">Reference proteome</keyword>